<proteinExistence type="inferred from homology"/>
<dbReference type="PROSITE" id="PS00018">
    <property type="entry name" value="EF_HAND_1"/>
    <property type="match status" value="1"/>
</dbReference>
<dbReference type="Proteomes" id="UP000542674">
    <property type="component" value="Unassembled WGS sequence"/>
</dbReference>
<dbReference type="Gene3D" id="1.10.560.10">
    <property type="entry name" value="GroEL-like equatorial domain"/>
    <property type="match status" value="1"/>
</dbReference>
<comment type="caution">
    <text evidence="3">The sequence shown here is derived from an EMBL/GenBank/DDBJ whole genome shotgun (WGS) entry which is preliminary data.</text>
</comment>
<dbReference type="InterPro" id="IPR029030">
    <property type="entry name" value="Caspase-like_dom_sf"/>
</dbReference>
<name>A0A7W7T9W4_9PSEU</name>
<dbReference type="InterPro" id="IPR011600">
    <property type="entry name" value="Pept_C14_caspase"/>
</dbReference>
<dbReference type="Pfam" id="PF00656">
    <property type="entry name" value="Peptidase_C14"/>
    <property type="match status" value="1"/>
</dbReference>
<dbReference type="RefSeq" id="WP_184674883.1">
    <property type="nucleotide sequence ID" value="NZ_BAABAI010000021.1"/>
</dbReference>
<accession>A0A7W7T9W4</accession>
<dbReference type="EMBL" id="JACHJS010000001">
    <property type="protein sequence ID" value="MBB4969190.1"/>
    <property type="molecule type" value="Genomic_DNA"/>
</dbReference>
<dbReference type="GO" id="GO:0006508">
    <property type="term" value="P:proteolysis"/>
    <property type="evidence" value="ECO:0007669"/>
    <property type="project" value="InterPro"/>
</dbReference>
<comment type="similarity">
    <text evidence="1">Belongs to the chaperonin (HSP60) family.</text>
</comment>
<sequence length="632" mass="65977">MGRYALLVATGAYDDVRLARLRSPASDVERLAAVLEDPDIGGFTSVTVLRDRSAGEIRLAVEDVLDREPGDLVLVFFACHGVMTAGRRLHFAASDTNLDRPAATAVPRSFVHEQLADCAAGARVLVLDCRFGGVVADPVVEAGEGYVVLSATDAFGQDKSVYTDVLIEGLSGGAADLDGDGWVEVAEWAAYAARAVGDRQTPLFFPDGTAGAIRIGRAGTGVVRVAPTATYTPRQLLVARGFRAVADRVCRTLGPYGRRAVLYVDRAPVEAGDASTIVDVFKPDDSRDLLGVEYARDLVREVRSEAGDGGASAVAVTSDAVDGLVDAMRSGAHPIRLLHGIETAARRAVELIITSARDLVLGEVGALAGGVVGSAEAADVIVRVADLIGLNASFLVDVEPGAGVDFVLRMGARFRHAAVIGEVPDQGRVLLLAGRFNGRIAEEPRIGLVVCLDVNRSALKSDGPGVVVVSDPDVLNELRLLVGGQVLPGAKVDRPYGNATRIVVSEQEILVLGNGEGRPVAVVRTGSAAEAGRLERAARVLRGAAEDGVLRGQGIGLRAVGGLVTRSAVGETEEELGIQVFGRALGAVARWVAENSALDVTGLDASSVDSAVVARVVVEASARTLRRFLLAY</sequence>
<organism evidence="3 4">
    <name type="scientific">Saccharothrix violaceirubra</name>
    <dbReference type="NCBI Taxonomy" id="413306"/>
    <lineage>
        <taxon>Bacteria</taxon>
        <taxon>Bacillati</taxon>
        <taxon>Actinomycetota</taxon>
        <taxon>Actinomycetes</taxon>
        <taxon>Pseudonocardiales</taxon>
        <taxon>Pseudonocardiaceae</taxon>
        <taxon>Saccharothrix</taxon>
    </lineage>
</organism>
<dbReference type="SUPFAM" id="SSF52129">
    <property type="entry name" value="Caspase-like"/>
    <property type="match status" value="1"/>
</dbReference>
<reference evidence="3 4" key="1">
    <citation type="submission" date="2020-08" db="EMBL/GenBank/DDBJ databases">
        <title>Sequencing the genomes of 1000 actinobacteria strains.</title>
        <authorList>
            <person name="Klenk H.-P."/>
        </authorList>
    </citation>
    <scope>NUCLEOTIDE SEQUENCE [LARGE SCALE GENOMIC DNA]</scope>
    <source>
        <strain evidence="3 4">DSM 45084</strain>
    </source>
</reference>
<evidence type="ECO:0000313" key="4">
    <source>
        <dbReference type="Proteomes" id="UP000542674"/>
    </source>
</evidence>
<evidence type="ECO:0000256" key="1">
    <source>
        <dbReference type="ARBA" id="ARBA00006607"/>
    </source>
</evidence>
<keyword evidence="4" id="KW-1185">Reference proteome</keyword>
<dbReference type="AlphaFoldDB" id="A0A7W7T9W4"/>
<protein>
    <submittedName>
        <fullName evidence="3">Chaperonin GroEL</fullName>
    </submittedName>
</protein>
<dbReference type="InterPro" id="IPR027413">
    <property type="entry name" value="GROEL-like_equatorial_sf"/>
</dbReference>
<dbReference type="Gene3D" id="3.40.50.1460">
    <property type="match status" value="1"/>
</dbReference>
<dbReference type="InterPro" id="IPR027410">
    <property type="entry name" value="TCP-1-like_intermed_sf"/>
</dbReference>
<feature type="domain" description="Peptidase C14 caspase" evidence="2">
    <location>
        <begin position="3"/>
        <end position="135"/>
    </location>
</feature>
<gene>
    <name evidence="3" type="ORF">F4559_006549</name>
</gene>
<evidence type="ECO:0000259" key="2">
    <source>
        <dbReference type="Pfam" id="PF00656"/>
    </source>
</evidence>
<evidence type="ECO:0000313" key="3">
    <source>
        <dbReference type="EMBL" id="MBB4969190.1"/>
    </source>
</evidence>
<dbReference type="SUPFAM" id="SSF48592">
    <property type="entry name" value="GroEL equatorial domain-like"/>
    <property type="match status" value="1"/>
</dbReference>
<dbReference type="Gene3D" id="3.30.260.10">
    <property type="entry name" value="TCP-1-like chaperonin intermediate domain"/>
    <property type="match status" value="1"/>
</dbReference>
<dbReference type="GO" id="GO:0004197">
    <property type="term" value="F:cysteine-type endopeptidase activity"/>
    <property type="evidence" value="ECO:0007669"/>
    <property type="project" value="InterPro"/>
</dbReference>
<dbReference type="InterPro" id="IPR018247">
    <property type="entry name" value="EF_Hand_1_Ca_BS"/>
</dbReference>